<dbReference type="SMART" id="SM01120">
    <property type="entry name" value="Dak2"/>
    <property type="match status" value="1"/>
</dbReference>
<name>A0A4R2KCE2_9THEO</name>
<dbReference type="EMBL" id="SLWU01000005">
    <property type="protein sequence ID" value="TCO67849.1"/>
    <property type="molecule type" value="Genomic_DNA"/>
</dbReference>
<reference evidence="2 3" key="1">
    <citation type="submission" date="2019-03" db="EMBL/GenBank/DDBJ databases">
        <title>Genomic Encyclopedia of Type Strains, Phase IV (KMG-IV): sequencing the most valuable type-strain genomes for metagenomic binning, comparative biology and taxonomic classification.</title>
        <authorList>
            <person name="Goeker M."/>
        </authorList>
    </citation>
    <scope>NUCLEOTIDE SEQUENCE [LARGE SCALE GENOMIC DNA]</scope>
    <source>
        <strain evidence="2 3">DSM 13054</strain>
    </source>
</reference>
<evidence type="ECO:0000259" key="1">
    <source>
        <dbReference type="PROSITE" id="PS51480"/>
    </source>
</evidence>
<dbReference type="Pfam" id="PF02734">
    <property type="entry name" value="Dak2"/>
    <property type="match status" value="1"/>
</dbReference>
<dbReference type="PANTHER" id="PTHR33434:SF4">
    <property type="entry name" value="PHOSPHATASE PROTEIN"/>
    <property type="match status" value="1"/>
</dbReference>
<dbReference type="Proteomes" id="UP000294886">
    <property type="component" value="Unassembled WGS sequence"/>
</dbReference>
<accession>A0A4R2KCE2</accession>
<dbReference type="InterPro" id="IPR048394">
    <property type="entry name" value="FakA-like_M"/>
</dbReference>
<dbReference type="InterPro" id="IPR019986">
    <property type="entry name" value="YloV-like"/>
</dbReference>
<proteinExistence type="predicted"/>
<evidence type="ECO:0000313" key="2">
    <source>
        <dbReference type="EMBL" id="TCO67849.1"/>
    </source>
</evidence>
<dbReference type="SMART" id="SM01121">
    <property type="entry name" value="Dak1_2"/>
    <property type="match status" value="1"/>
</dbReference>
<dbReference type="InterPro" id="IPR033470">
    <property type="entry name" value="FakA-like_C"/>
</dbReference>
<feature type="domain" description="DhaL" evidence="1">
    <location>
        <begin position="7"/>
        <end position="198"/>
    </location>
</feature>
<dbReference type="SUPFAM" id="SSF101473">
    <property type="entry name" value="DhaL-like"/>
    <property type="match status" value="1"/>
</dbReference>
<protein>
    <recommendedName>
        <fullName evidence="1">DhaL domain-containing protein</fullName>
    </recommendedName>
</protein>
<evidence type="ECO:0000313" key="3">
    <source>
        <dbReference type="Proteomes" id="UP000294886"/>
    </source>
</evidence>
<dbReference type="InterPro" id="IPR036117">
    <property type="entry name" value="DhaL_dom_sf"/>
</dbReference>
<comment type="caution">
    <text evidence="2">The sequence shown here is derived from an EMBL/GenBank/DDBJ whole genome shotgun (WGS) entry which is preliminary data.</text>
</comment>
<dbReference type="GO" id="GO:0006071">
    <property type="term" value="P:glycerol metabolic process"/>
    <property type="evidence" value="ECO:0007669"/>
    <property type="project" value="InterPro"/>
</dbReference>
<sequence>MKYIDGKTLKDMIVASANYLYNNRGEVDKLNVFPVPDGDTGTNMAYTLLYAAKELEKVQDTVKEVLEATSKGTLMGAKGNSGVILSQIFKGFAKHLKNLKKISTCDFALGLKAGVEAAYKAVMRPVEGTILTVSRETAEEALRICREVQEFEDFLERLIGKAEQSLENTPNLLPILKEAGVVDSGGMGFVYVLRGMLQGLKGNKIEIVEDLEEKKELQLHKEELKYLYCTEILVKTNKKYSEALFKERFKNFGDSLVVVAEDDLLKVHVHTNNPGLVLEEGVKIGELIKVKIDNMKLQHETIIGENKKPKKKYGILVVATGEGVKEIFENLGCDVIVDGGQTMNPSTNEILQGIEKINAEYIFVFPNNKNIVMACEQAKKLTDKKVKVISTRNFNEAVTAILALDLEKEFDENVRIIEEVLKNVKTIEVTFAVRESKVNGFDIKEGDVLGFIDEKLELVGKDYNEVAEKLIAKAISPDTSLITIYYGKDVTRERAEGLRNLISKDVEVEIHYGGQPLYYYVISIE</sequence>
<gene>
    <name evidence="2" type="ORF">EV203_105111</name>
</gene>
<dbReference type="InterPro" id="IPR004007">
    <property type="entry name" value="DhaL_dom"/>
</dbReference>
<dbReference type="Pfam" id="PF13684">
    <property type="entry name" value="FakA-like_C"/>
    <property type="match status" value="1"/>
</dbReference>
<dbReference type="Gene3D" id="1.25.40.340">
    <property type="match status" value="1"/>
</dbReference>
<dbReference type="PANTHER" id="PTHR33434">
    <property type="entry name" value="DEGV DOMAIN-CONTAINING PROTEIN DR_1986-RELATED"/>
    <property type="match status" value="1"/>
</dbReference>
<dbReference type="Pfam" id="PF21645">
    <property type="entry name" value="FakA-like_M"/>
    <property type="match status" value="1"/>
</dbReference>
<dbReference type="PROSITE" id="PS51480">
    <property type="entry name" value="DHAL"/>
    <property type="match status" value="1"/>
</dbReference>
<organism evidence="2 3">
    <name type="scientific">Caldanaerobacter subterraneus</name>
    <dbReference type="NCBI Taxonomy" id="911092"/>
    <lineage>
        <taxon>Bacteria</taxon>
        <taxon>Bacillati</taxon>
        <taxon>Bacillota</taxon>
        <taxon>Clostridia</taxon>
        <taxon>Thermoanaerobacterales</taxon>
        <taxon>Thermoanaerobacteraceae</taxon>
        <taxon>Caldanaerobacter</taxon>
    </lineage>
</organism>
<dbReference type="GO" id="GO:0004371">
    <property type="term" value="F:glycerone kinase activity"/>
    <property type="evidence" value="ECO:0007669"/>
    <property type="project" value="InterPro"/>
</dbReference>
<dbReference type="NCBIfam" id="TIGR03599">
    <property type="entry name" value="YloV"/>
    <property type="match status" value="1"/>
</dbReference>
<dbReference type="AlphaFoldDB" id="A0A4R2KCE2"/>
<dbReference type="InterPro" id="IPR050270">
    <property type="entry name" value="DegV_domain_contain"/>
</dbReference>